<reference evidence="2" key="1">
    <citation type="journal article" date="2023" name="Arch. Microbiol.">
        <title>Desulfoferula mesophilus gen. nov. sp. nov., a mesophilic sulfate-reducing bacterium isolated from a brackish lake sediment.</title>
        <authorList>
            <person name="Watanabe T."/>
            <person name="Yabe T."/>
            <person name="Tsuji J.M."/>
            <person name="Fukui M."/>
        </authorList>
    </citation>
    <scope>NUCLEOTIDE SEQUENCE [LARGE SCALE GENOMIC DNA]</scope>
    <source>
        <strain evidence="2">12FAK</strain>
    </source>
</reference>
<gene>
    <name evidence="1" type="ORF">FAK_29430</name>
</gene>
<dbReference type="PANTHER" id="PTHR43179">
    <property type="entry name" value="RHAMNOSYLTRANSFERASE WBBL"/>
    <property type="match status" value="1"/>
</dbReference>
<protein>
    <recommendedName>
        <fullName evidence="3">Glycosyltransferase, GT2 family</fullName>
    </recommendedName>
</protein>
<organism evidence="1 2">
    <name type="scientific">Desulfoferula mesophila</name>
    <dbReference type="NCBI Taxonomy" id="3058419"/>
    <lineage>
        <taxon>Bacteria</taxon>
        <taxon>Pseudomonadati</taxon>
        <taxon>Thermodesulfobacteriota</taxon>
        <taxon>Desulfarculia</taxon>
        <taxon>Desulfarculales</taxon>
        <taxon>Desulfarculaceae</taxon>
        <taxon>Desulfoferula</taxon>
    </lineage>
</organism>
<dbReference type="InterPro" id="IPR029044">
    <property type="entry name" value="Nucleotide-diphossugar_trans"/>
</dbReference>
<sequence length="249" mass="27361">MGSRLLTVIIPSRGMLPLLEQCLATLWRSLDAAGVAERSCVAVVDNASQPPLPPRRIAAGGAELIRLDGHHSFSRANNLAARHLPAANYLLLNNDVLLAPSAIGEMLGLFRRIPQAGICGARLVFPDGSLQHAGVVFGPGQQGPYHLLRAQPSHLMPRLEREFQAVTGACLLIRGELWDELGGLDESYPFGLEDIDFCLRARQLGWRIFCCQDSESLHFESMTPGRVKLDVGSRKQFMSRWQGHYTIDG</sequence>
<dbReference type="SUPFAM" id="SSF53448">
    <property type="entry name" value="Nucleotide-diphospho-sugar transferases"/>
    <property type="match status" value="1"/>
</dbReference>
<dbReference type="KEGG" id="dmp:FAK_29430"/>
<dbReference type="RefSeq" id="WP_338600923.1">
    <property type="nucleotide sequence ID" value="NZ_AP028679.1"/>
</dbReference>
<dbReference type="Proteomes" id="UP001366166">
    <property type="component" value="Chromosome"/>
</dbReference>
<dbReference type="AlphaFoldDB" id="A0AAU9EHC4"/>
<proteinExistence type="predicted"/>
<keyword evidence="2" id="KW-1185">Reference proteome</keyword>
<dbReference type="Pfam" id="PF13641">
    <property type="entry name" value="Glyco_tranf_2_3"/>
    <property type="match status" value="1"/>
</dbReference>
<evidence type="ECO:0008006" key="3">
    <source>
        <dbReference type="Google" id="ProtNLM"/>
    </source>
</evidence>
<accession>A0AAU9EHC4</accession>
<evidence type="ECO:0000313" key="2">
    <source>
        <dbReference type="Proteomes" id="UP001366166"/>
    </source>
</evidence>
<dbReference type="Gene3D" id="3.90.550.10">
    <property type="entry name" value="Spore Coat Polysaccharide Biosynthesis Protein SpsA, Chain A"/>
    <property type="match status" value="1"/>
</dbReference>
<evidence type="ECO:0000313" key="1">
    <source>
        <dbReference type="EMBL" id="BEQ15877.1"/>
    </source>
</evidence>
<dbReference type="EMBL" id="AP028679">
    <property type="protein sequence ID" value="BEQ15877.1"/>
    <property type="molecule type" value="Genomic_DNA"/>
</dbReference>
<name>A0AAU9EHC4_9BACT</name>
<dbReference type="PANTHER" id="PTHR43179:SF7">
    <property type="entry name" value="RHAMNOSYLTRANSFERASE WBBL"/>
    <property type="match status" value="1"/>
</dbReference>